<dbReference type="AlphaFoldDB" id="A0AAV2NEF2"/>
<dbReference type="Pfam" id="PF16064">
    <property type="entry name" value="DUF4806"/>
    <property type="match status" value="1"/>
</dbReference>
<evidence type="ECO:0000256" key="1">
    <source>
        <dbReference type="SAM" id="MobiDB-lite"/>
    </source>
</evidence>
<accession>A0AAV2NEF2</accession>
<dbReference type="EMBL" id="OZ034837">
    <property type="protein sequence ID" value="CAL1678414.1"/>
    <property type="molecule type" value="Genomic_DNA"/>
</dbReference>
<feature type="region of interest" description="Disordered" evidence="1">
    <location>
        <begin position="1"/>
        <end position="27"/>
    </location>
</feature>
<feature type="compositionally biased region" description="Basic and acidic residues" evidence="1">
    <location>
        <begin position="14"/>
        <end position="27"/>
    </location>
</feature>
<proteinExistence type="predicted"/>
<evidence type="ECO:0000313" key="3">
    <source>
        <dbReference type="EMBL" id="CAL1678414.1"/>
    </source>
</evidence>
<keyword evidence="4" id="KW-1185">Reference proteome</keyword>
<feature type="compositionally biased region" description="Polar residues" evidence="1">
    <location>
        <begin position="1"/>
        <end position="13"/>
    </location>
</feature>
<gene>
    <name evidence="3" type="ORF">LPLAT_LOCUS4272</name>
</gene>
<organism evidence="3 4">
    <name type="scientific">Lasius platythorax</name>
    <dbReference type="NCBI Taxonomy" id="488582"/>
    <lineage>
        <taxon>Eukaryota</taxon>
        <taxon>Metazoa</taxon>
        <taxon>Ecdysozoa</taxon>
        <taxon>Arthropoda</taxon>
        <taxon>Hexapoda</taxon>
        <taxon>Insecta</taxon>
        <taxon>Pterygota</taxon>
        <taxon>Neoptera</taxon>
        <taxon>Endopterygota</taxon>
        <taxon>Hymenoptera</taxon>
        <taxon>Apocrita</taxon>
        <taxon>Aculeata</taxon>
        <taxon>Formicoidea</taxon>
        <taxon>Formicidae</taxon>
        <taxon>Formicinae</taxon>
        <taxon>Lasius</taxon>
        <taxon>Lasius</taxon>
    </lineage>
</organism>
<sequence>VESVPGSSQQVHNMNEEKTQNDIKNKGGHNHNELCCKACRSSIQKMTRMLLTIEQLLLDVNPNHLQNNTINLNLPIAMPEKLQEFNKLITEDPVASLQYEKLIRTVGGKNPEQHIRNALKLTVTDELAYKLSWTGQKNTIETKSMKFVDVIIGTILAISGKNISSHSIQTVIKSWLQHAGDRINQATKRHEKEI</sequence>
<dbReference type="InterPro" id="IPR032071">
    <property type="entry name" value="DUF4806"/>
</dbReference>
<dbReference type="PANTHER" id="PTHR34153:SF2">
    <property type="entry name" value="SI:CH211-262H13.3-RELATED"/>
    <property type="match status" value="1"/>
</dbReference>
<dbReference type="PANTHER" id="PTHR34153">
    <property type="entry name" value="SI:CH211-262H13.3-RELATED-RELATED"/>
    <property type="match status" value="1"/>
</dbReference>
<evidence type="ECO:0000313" key="4">
    <source>
        <dbReference type="Proteomes" id="UP001497644"/>
    </source>
</evidence>
<protein>
    <recommendedName>
        <fullName evidence="2">DUF4806 domain-containing protein</fullName>
    </recommendedName>
</protein>
<feature type="domain" description="DUF4806" evidence="2">
    <location>
        <begin position="73"/>
        <end position="156"/>
    </location>
</feature>
<dbReference type="Proteomes" id="UP001497644">
    <property type="component" value="Chromosome 14"/>
</dbReference>
<reference evidence="3" key="1">
    <citation type="submission" date="2024-04" db="EMBL/GenBank/DDBJ databases">
        <authorList>
            <consortium name="Molecular Ecology Group"/>
        </authorList>
    </citation>
    <scope>NUCLEOTIDE SEQUENCE</scope>
</reference>
<name>A0AAV2NEF2_9HYME</name>
<feature type="non-terminal residue" evidence="3">
    <location>
        <position position="1"/>
    </location>
</feature>
<evidence type="ECO:0000259" key="2">
    <source>
        <dbReference type="Pfam" id="PF16064"/>
    </source>
</evidence>